<dbReference type="PANTHER" id="PTHR11236:SF18">
    <property type="entry name" value="AMINODEOXYCHORISMATE SYNTHASE"/>
    <property type="match status" value="1"/>
</dbReference>
<protein>
    <recommendedName>
        <fullName evidence="1">Chorismate-utilising enzyme C-terminal domain-containing protein</fullName>
    </recommendedName>
</protein>
<dbReference type="Gene3D" id="3.60.120.10">
    <property type="entry name" value="Anthranilate synthase"/>
    <property type="match status" value="1"/>
</dbReference>
<dbReference type="PANTHER" id="PTHR11236">
    <property type="entry name" value="AMINOBENZOATE/ANTHRANILATE SYNTHASE"/>
    <property type="match status" value="1"/>
</dbReference>
<dbReference type="RefSeq" id="WP_044442992.1">
    <property type="nucleotide sequence ID" value="NZ_JYFC01000007.1"/>
</dbReference>
<proteinExistence type="predicted"/>
<evidence type="ECO:0000313" key="3">
    <source>
        <dbReference type="Proteomes" id="UP000032503"/>
    </source>
</evidence>
<reference evidence="2 3" key="1">
    <citation type="journal article" date="2001" name="Int. J. Syst. Evol. Microbiol.">
        <title>Agreia bicolorata gen. nov., sp. nov., to accommodate actinobacteria isolated from narrow reed grass infected by the nematode Heteroanguina graminophila.</title>
        <authorList>
            <person name="Evtushenko L.I."/>
            <person name="Dorofeeva L.V."/>
            <person name="Dobrovolskaya T.G."/>
            <person name="Streshinskaya G.M."/>
            <person name="Subbotin S.A."/>
            <person name="Tiedje J.M."/>
        </authorList>
    </citation>
    <scope>NUCLEOTIDE SEQUENCE [LARGE SCALE GENOMIC DNA]</scope>
    <source>
        <strain evidence="2 3">VKM Ac-1804</strain>
    </source>
</reference>
<comment type="caution">
    <text evidence="2">The sequence shown here is derived from an EMBL/GenBank/DDBJ whole genome shotgun (WGS) entry which is preliminary data.</text>
</comment>
<evidence type="ECO:0000259" key="1">
    <source>
        <dbReference type="Pfam" id="PF00425"/>
    </source>
</evidence>
<dbReference type="InterPro" id="IPR019999">
    <property type="entry name" value="Anth_synth_I-like"/>
</dbReference>
<dbReference type="PRINTS" id="PR00095">
    <property type="entry name" value="ANTSNTHASEI"/>
</dbReference>
<accession>A0ABR5CCR8</accession>
<evidence type="ECO:0000313" key="2">
    <source>
        <dbReference type="EMBL" id="KJC63432.1"/>
    </source>
</evidence>
<dbReference type="Pfam" id="PF00425">
    <property type="entry name" value="Chorismate_bind"/>
    <property type="match status" value="1"/>
</dbReference>
<gene>
    <name evidence="2" type="ORF">TZ00_15330</name>
</gene>
<name>A0ABR5CCR8_9MICO</name>
<feature type="domain" description="Chorismate-utilising enzyme C-terminal" evidence="1">
    <location>
        <begin position="188"/>
        <end position="442"/>
    </location>
</feature>
<dbReference type="Proteomes" id="UP000032503">
    <property type="component" value="Unassembled WGS sequence"/>
</dbReference>
<sequence length="452" mass="48094">MSRRVVTRALQHWVDPERVFIEVYGRAPNAFWLDSGRDSASGTSYLGAGDPIDSPADLPSLIDELRERRRAVDAAVGASEGFDLGWVGWLSYEFGAAEHGVDTAMTSLPGAALLWVTRAIAFDHGAGVVTLLALEGEPDAEGWLERTAHRLDALRVGHPPVLAPFPLAGPGRIRQSLAAPRAQWRHDAADYARLVSECQESIRRGDAYQLCLTNEITADVHPDPLGLYLAVRASNPSHHGGYLRIGGVALVSASPERFLRIDAAGAIETKPIKGTRPRGATPVDDERLKEELLASDKERAENLMIVDLMRNDLSRVALLGSVEVTSLLAIESYSSVHQLVSTVTARLASGADSLDAVAALFPAGSMTGAPKISAMRILNRLEGGARGIYAGVFGYFGLDGALDLAMVIRSVVLTSGGASIGTGGGITALSIVDEEVEETRIKARPLLDALGL</sequence>
<dbReference type="SUPFAM" id="SSF56322">
    <property type="entry name" value="ADC synthase"/>
    <property type="match status" value="1"/>
</dbReference>
<dbReference type="EMBL" id="JYFC01000007">
    <property type="protein sequence ID" value="KJC63432.1"/>
    <property type="molecule type" value="Genomic_DNA"/>
</dbReference>
<organism evidence="2 3">
    <name type="scientific">Agreia bicolorata</name>
    <dbReference type="NCBI Taxonomy" id="110935"/>
    <lineage>
        <taxon>Bacteria</taxon>
        <taxon>Bacillati</taxon>
        <taxon>Actinomycetota</taxon>
        <taxon>Actinomycetes</taxon>
        <taxon>Micrococcales</taxon>
        <taxon>Microbacteriaceae</taxon>
        <taxon>Agreia</taxon>
    </lineage>
</organism>
<keyword evidence="3" id="KW-1185">Reference proteome</keyword>
<dbReference type="InterPro" id="IPR005801">
    <property type="entry name" value="ADC_synthase"/>
</dbReference>
<dbReference type="InterPro" id="IPR015890">
    <property type="entry name" value="Chorismate_C"/>
</dbReference>